<evidence type="ECO:0000256" key="11">
    <source>
        <dbReference type="ARBA" id="ARBA00023160"/>
    </source>
</evidence>
<evidence type="ECO:0000256" key="13">
    <source>
        <dbReference type="ARBA" id="ARBA00033786"/>
    </source>
</evidence>
<dbReference type="Gene3D" id="3.30.470.20">
    <property type="entry name" value="ATP-grasp fold, B domain"/>
    <property type="match status" value="1"/>
</dbReference>
<organism evidence="18 19">
    <name type="scientific">Rhizobium rhizoryzae</name>
    <dbReference type="NCBI Taxonomy" id="451876"/>
    <lineage>
        <taxon>Bacteria</taxon>
        <taxon>Pseudomonadati</taxon>
        <taxon>Pseudomonadota</taxon>
        <taxon>Alphaproteobacteria</taxon>
        <taxon>Hyphomicrobiales</taxon>
        <taxon>Rhizobiaceae</taxon>
        <taxon>Rhizobium/Agrobacterium group</taxon>
        <taxon>Rhizobium</taxon>
    </lineage>
</organism>
<dbReference type="InterPro" id="IPR011054">
    <property type="entry name" value="Rudment_hybrid_motif"/>
</dbReference>
<keyword evidence="7" id="KW-0276">Fatty acid metabolism</keyword>
<keyword evidence="11" id="KW-0275">Fatty acid biosynthesis</keyword>
<keyword evidence="4" id="KW-0444">Lipid biosynthesis</keyword>
<dbReference type="AlphaFoldDB" id="A0A7W6LK79"/>
<evidence type="ECO:0000259" key="16">
    <source>
        <dbReference type="PROSITE" id="PS50975"/>
    </source>
</evidence>
<dbReference type="GO" id="GO:0004075">
    <property type="term" value="F:biotin carboxylase activity"/>
    <property type="evidence" value="ECO:0007669"/>
    <property type="project" value="UniProtKB-EC"/>
</dbReference>
<proteinExistence type="predicted"/>
<dbReference type="PANTHER" id="PTHR18866:SF33">
    <property type="entry name" value="METHYLCROTONOYL-COA CARBOXYLASE SUBUNIT ALPHA, MITOCHONDRIAL-RELATED"/>
    <property type="match status" value="1"/>
</dbReference>
<dbReference type="UniPathway" id="UPA00655">
    <property type="reaction ID" value="UER00711"/>
</dbReference>
<keyword evidence="19" id="KW-1185">Reference proteome</keyword>
<dbReference type="SMART" id="SM00878">
    <property type="entry name" value="Biotin_carb_C"/>
    <property type="match status" value="1"/>
</dbReference>
<dbReference type="Gene3D" id="3.40.50.20">
    <property type="match status" value="1"/>
</dbReference>
<evidence type="ECO:0000256" key="8">
    <source>
        <dbReference type="ARBA" id="ARBA00022840"/>
    </source>
</evidence>
<dbReference type="InterPro" id="IPR005481">
    <property type="entry name" value="BC-like_N"/>
</dbReference>
<evidence type="ECO:0000256" key="7">
    <source>
        <dbReference type="ARBA" id="ARBA00022832"/>
    </source>
</evidence>
<evidence type="ECO:0000259" key="17">
    <source>
        <dbReference type="PROSITE" id="PS50979"/>
    </source>
</evidence>
<comment type="function">
    <text evidence="1">This protein is a component of the acetyl coenzyme A carboxylase complex; first, biotin carboxylase catalyzes the carboxylation of the carrier protein and then the transcarboxylase transfers the carboxyl group to form malonyl-CoA.</text>
</comment>
<evidence type="ECO:0000256" key="4">
    <source>
        <dbReference type="ARBA" id="ARBA00022516"/>
    </source>
</evidence>
<dbReference type="InterPro" id="IPR005479">
    <property type="entry name" value="CPAse_ATP-bd"/>
</dbReference>
<keyword evidence="12" id="KW-0092">Biotin</keyword>
<feature type="domain" description="Biotin carboxylation" evidence="17">
    <location>
        <begin position="10"/>
        <end position="454"/>
    </location>
</feature>
<dbReference type="PROSITE" id="PS50979">
    <property type="entry name" value="BC"/>
    <property type="match status" value="1"/>
</dbReference>
<keyword evidence="8 15" id="KW-0067">ATP-binding</keyword>
<dbReference type="PANTHER" id="PTHR18866">
    <property type="entry name" value="CARBOXYLASE:PYRUVATE/ACETYL-COA/PROPIONYL-COA CARBOXYLASE"/>
    <property type="match status" value="1"/>
</dbReference>
<dbReference type="EMBL" id="JACIEC010000013">
    <property type="protein sequence ID" value="MBB4145906.1"/>
    <property type="molecule type" value="Genomic_DNA"/>
</dbReference>
<evidence type="ECO:0000256" key="12">
    <source>
        <dbReference type="ARBA" id="ARBA00023267"/>
    </source>
</evidence>
<keyword evidence="10" id="KW-0443">Lipid metabolism</keyword>
<keyword evidence="9" id="KW-0460">Magnesium</keyword>
<dbReference type="EC" id="6.3.4.14" evidence="2"/>
<comment type="caution">
    <text evidence="18">The sequence shown here is derived from an EMBL/GenBank/DDBJ whole genome shotgun (WGS) entry which is preliminary data.</text>
</comment>
<dbReference type="InterPro" id="IPR005482">
    <property type="entry name" value="Biotin_COase_C"/>
</dbReference>
<accession>A0A7W6LK79</accession>
<dbReference type="InterPro" id="IPR016185">
    <property type="entry name" value="PreATP-grasp_dom_sf"/>
</dbReference>
<evidence type="ECO:0000256" key="14">
    <source>
        <dbReference type="ARBA" id="ARBA00048600"/>
    </source>
</evidence>
<dbReference type="Pfam" id="PF00289">
    <property type="entry name" value="Biotin_carb_N"/>
    <property type="match status" value="1"/>
</dbReference>
<dbReference type="NCBIfam" id="TIGR00514">
    <property type="entry name" value="accC"/>
    <property type="match status" value="1"/>
</dbReference>
<gene>
    <name evidence="18" type="ORF">GGQ72_004472</name>
</gene>
<dbReference type="InterPro" id="IPR050856">
    <property type="entry name" value="Biotin_carboxylase_complex"/>
</dbReference>
<name>A0A7W6LK79_9HYPH</name>
<dbReference type="Proteomes" id="UP000519897">
    <property type="component" value="Unassembled WGS sequence"/>
</dbReference>
<evidence type="ECO:0000256" key="3">
    <source>
        <dbReference type="ARBA" id="ARBA00017242"/>
    </source>
</evidence>
<dbReference type="RefSeq" id="WP_165137417.1">
    <property type="nucleotide sequence ID" value="NZ_CP049251.1"/>
</dbReference>
<dbReference type="GO" id="GO:0046872">
    <property type="term" value="F:metal ion binding"/>
    <property type="evidence" value="ECO:0007669"/>
    <property type="project" value="InterPro"/>
</dbReference>
<dbReference type="InterPro" id="IPR011764">
    <property type="entry name" value="Biotin_carboxylation_dom"/>
</dbReference>
<comment type="catalytic activity">
    <reaction evidence="14">
        <text>N(6)-biotinyl-L-lysyl-[protein] + hydrogencarbonate + ATP = N(6)-carboxybiotinyl-L-lysyl-[protein] + ADP + phosphate + H(+)</text>
        <dbReference type="Rhea" id="RHEA:13501"/>
        <dbReference type="Rhea" id="RHEA-COMP:10505"/>
        <dbReference type="Rhea" id="RHEA-COMP:10506"/>
        <dbReference type="ChEBI" id="CHEBI:15378"/>
        <dbReference type="ChEBI" id="CHEBI:17544"/>
        <dbReference type="ChEBI" id="CHEBI:30616"/>
        <dbReference type="ChEBI" id="CHEBI:43474"/>
        <dbReference type="ChEBI" id="CHEBI:83144"/>
        <dbReference type="ChEBI" id="CHEBI:83145"/>
        <dbReference type="ChEBI" id="CHEBI:456216"/>
        <dbReference type="EC" id="6.3.4.14"/>
    </reaction>
</comment>
<sequence>MSSHLETMPLFDTVLIANRGEIATRIQRACRDLGLKTVAVCSEADRDAPYGKSADVFLCIGPSSASKSYLNKDAILLAARVTGAGAIHPGYGFLSENAEFAEAIETAGLVFIGPNAASIATMGDKIAAKRAMIAAGVPCVPGPDTALPDDQSLVEEIALDIGYPVIIKATGGGGGRGMRVVTEPARLQDALALTREEARQAFGSPALYMEKFLQHPRHIEIQVLCDAHGNAVWLGHRDCSMQRRHQKVVEEAPAPGIAPEIIGPVGEACVEACRQIGYRGVGTFEFLYENGAFYFIEMNTRLQVEHPVTELTAGIDIVQQQIKAAQGFPLALTQENVTCEGHSFECRINAEDPETFLSSAGVITGLQLPEGEGIRVDTHIHAGYKVSPYYDSLIAKLIVHAPTRAEALDKMRQALAATRVDGISTNISFLRALFEDEAFARGETDIHYLEQWLKQRATA</sequence>
<evidence type="ECO:0000256" key="15">
    <source>
        <dbReference type="PROSITE-ProRule" id="PRU00409"/>
    </source>
</evidence>
<dbReference type="PROSITE" id="PS00867">
    <property type="entry name" value="CPSASE_2"/>
    <property type="match status" value="1"/>
</dbReference>
<dbReference type="Pfam" id="PF02786">
    <property type="entry name" value="CPSase_L_D2"/>
    <property type="match status" value="1"/>
</dbReference>
<dbReference type="SUPFAM" id="SSF52440">
    <property type="entry name" value="PreATP-grasp domain"/>
    <property type="match status" value="1"/>
</dbReference>
<dbReference type="Gene3D" id="3.30.1490.20">
    <property type="entry name" value="ATP-grasp fold, A domain"/>
    <property type="match status" value="1"/>
</dbReference>
<evidence type="ECO:0000256" key="6">
    <source>
        <dbReference type="ARBA" id="ARBA00022741"/>
    </source>
</evidence>
<dbReference type="PROSITE" id="PS50975">
    <property type="entry name" value="ATP_GRASP"/>
    <property type="match status" value="1"/>
</dbReference>
<dbReference type="Pfam" id="PF02785">
    <property type="entry name" value="Biotin_carb_C"/>
    <property type="match status" value="1"/>
</dbReference>
<evidence type="ECO:0000256" key="5">
    <source>
        <dbReference type="ARBA" id="ARBA00022598"/>
    </source>
</evidence>
<dbReference type="PROSITE" id="PS00866">
    <property type="entry name" value="CPSASE_1"/>
    <property type="match status" value="1"/>
</dbReference>
<evidence type="ECO:0000313" key="19">
    <source>
        <dbReference type="Proteomes" id="UP000519897"/>
    </source>
</evidence>
<evidence type="ECO:0000313" key="18">
    <source>
        <dbReference type="EMBL" id="MBB4145906.1"/>
    </source>
</evidence>
<evidence type="ECO:0000256" key="10">
    <source>
        <dbReference type="ARBA" id="ARBA00023098"/>
    </source>
</evidence>
<dbReference type="SUPFAM" id="SSF56059">
    <property type="entry name" value="Glutathione synthetase ATP-binding domain-like"/>
    <property type="match status" value="1"/>
</dbReference>
<evidence type="ECO:0000256" key="2">
    <source>
        <dbReference type="ARBA" id="ARBA00013263"/>
    </source>
</evidence>
<reference evidence="18 19" key="1">
    <citation type="submission" date="2020-08" db="EMBL/GenBank/DDBJ databases">
        <title>Genomic Encyclopedia of Type Strains, Phase IV (KMG-IV): sequencing the most valuable type-strain genomes for metagenomic binning, comparative biology and taxonomic classification.</title>
        <authorList>
            <person name="Goeker M."/>
        </authorList>
    </citation>
    <scope>NUCLEOTIDE SEQUENCE [LARGE SCALE GENOMIC DNA]</scope>
    <source>
        <strain evidence="18 19">DSM 29514</strain>
    </source>
</reference>
<dbReference type="GO" id="GO:0006633">
    <property type="term" value="P:fatty acid biosynthetic process"/>
    <property type="evidence" value="ECO:0007669"/>
    <property type="project" value="UniProtKB-KW"/>
</dbReference>
<dbReference type="InterPro" id="IPR011761">
    <property type="entry name" value="ATP-grasp"/>
</dbReference>
<keyword evidence="5 18" id="KW-0436">Ligase</keyword>
<dbReference type="GO" id="GO:2001295">
    <property type="term" value="P:malonyl-CoA biosynthetic process"/>
    <property type="evidence" value="ECO:0007669"/>
    <property type="project" value="UniProtKB-UniPathway"/>
</dbReference>
<protein>
    <recommendedName>
        <fullName evidence="3">Biotin carboxylase</fullName>
        <ecNumber evidence="2">6.3.4.14</ecNumber>
    </recommendedName>
    <alternativeName>
        <fullName evidence="13">Acetyl-coenzyme A carboxylase biotin carboxylase subunit A</fullName>
    </alternativeName>
</protein>
<dbReference type="SUPFAM" id="SSF51246">
    <property type="entry name" value="Rudiment single hybrid motif"/>
    <property type="match status" value="1"/>
</dbReference>
<dbReference type="InterPro" id="IPR013815">
    <property type="entry name" value="ATP_grasp_subdomain_1"/>
</dbReference>
<keyword evidence="6 15" id="KW-0547">Nucleotide-binding</keyword>
<evidence type="ECO:0000256" key="9">
    <source>
        <dbReference type="ARBA" id="ARBA00022842"/>
    </source>
</evidence>
<dbReference type="InterPro" id="IPR004549">
    <property type="entry name" value="Acetyl_CoA_COase_biotin_COase"/>
</dbReference>
<dbReference type="NCBIfam" id="NF006367">
    <property type="entry name" value="PRK08591.1"/>
    <property type="match status" value="1"/>
</dbReference>
<evidence type="ECO:0000256" key="1">
    <source>
        <dbReference type="ARBA" id="ARBA00003761"/>
    </source>
</evidence>
<dbReference type="FunFam" id="3.40.50.20:FF:000010">
    <property type="entry name" value="Propionyl-CoA carboxylase subunit alpha"/>
    <property type="match status" value="1"/>
</dbReference>
<feature type="domain" description="ATP-grasp" evidence="16">
    <location>
        <begin position="129"/>
        <end position="326"/>
    </location>
</feature>
<dbReference type="GO" id="GO:0005524">
    <property type="term" value="F:ATP binding"/>
    <property type="evidence" value="ECO:0007669"/>
    <property type="project" value="UniProtKB-UniRule"/>
</dbReference>